<dbReference type="PANTHER" id="PTHR43800:SF1">
    <property type="entry name" value="PEPTIDYL-LYSINE N-ACETYLTRANSFERASE YJAB"/>
    <property type="match status" value="1"/>
</dbReference>
<organism evidence="5 6">
    <name type="scientific">Moorena producens (strain JHB)</name>
    <dbReference type="NCBI Taxonomy" id="1454205"/>
    <lineage>
        <taxon>Bacteria</taxon>
        <taxon>Bacillati</taxon>
        <taxon>Cyanobacteriota</taxon>
        <taxon>Cyanophyceae</taxon>
        <taxon>Coleofasciculales</taxon>
        <taxon>Coleofasciculaceae</taxon>
        <taxon>Moorena</taxon>
    </lineage>
</organism>
<proteinExistence type="predicted"/>
<dbReference type="EMBL" id="CP017708">
    <property type="protein sequence ID" value="AOY79486.1"/>
    <property type="molecule type" value="Genomic_DNA"/>
</dbReference>
<dbReference type="SUPFAM" id="SSF55729">
    <property type="entry name" value="Acyl-CoA N-acyltransferases (Nat)"/>
    <property type="match status" value="1"/>
</dbReference>
<dbReference type="GO" id="GO:0016747">
    <property type="term" value="F:acyltransferase activity, transferring groups other than amino-acyl groups"/>
    <property type="evidence" value="ECO:0007669"/>
    <property type="project" value="InterPro"/>
</dbReference>
<keyword evidence="1" id="KW-0808">Transferase</keyword>
<gene>
    <name evidence="5" type="ORF">BJP36_05705</name>
</gene>
<dbReference type="InterPro" id="IPR000182">
    <property type="entry name" value="GNAT_dom"/>
</dbReference>
<evidence type="ECO:0000256" key="1">
    <source>
        <dbReference type="ARBA" id="ARBA00022679"/>
    </source>
</evidence>
<dbReference type="Proteomes" id="UP000176944">
    <property type="component" value="Chromosome"/>
</dbReference>
<evidence type="ECO:0000313" key="5">
    <source>
        <dbReference type="EMBL" id="AOY79486.1"/>
    </source>
</evidence>
<keyword evidence="2" id="KW-0012">Acyltransferase</keyword>
<evidence type="ECO:0000259" key="4">
    <source>
        <dbReference type="PROSITE" id="PS51186"/>
    </source>
</evidence>
<protein>
    <submittedName>
        <fullName evidence="5">GNAT family N-acetyltransferase</fullName>
    </submittedName>
</protein>
<feature type="compositionally biased region" description="Basic residues" evidence="3">
    <location>
        <begin position="383"/>
        <end position="392"/>
    </location>
</feature>
<evidence type="ECO:0000256" key="3">
    <source>
        <dbReference type="SAM" id="MobiDB-lite"/>
    </source>
</evidence>
<feature type="region of interest" description="Disordered" evidence="3">
    <location>
        <begin position="373"/>
        <end position="394"/>
    </location>
</feature>
<dbReference type="AlphaFoldDB" id="A0A1D9FVT9"/>
<dbReference type="InterPro" id="IPR016181">
    <property type="entry name" value="Acyl_CoA_acyltransferase"/>
</dbReference>
<reference evidence="6" key="1">
    <citation type="submission" date="2016-10" db="EMBL/GenBank/DDBJ databases">
        <title>Comparative genomics uncovers the prolific and rare metabolic potential of the cyanobacterial genus Moorea.</title>
        <authorList>
            <person name="Leao T."/>
            <person name="Castelao G."/>
            <person name="Korobeynikov A."/>
            <person name="Monroe E.A."/>
            <person name="Podell S."/>
            <person name="Glukhov E."/>
            <person name="Allen E."/>
            <person name="Gerwick W.H."/>
            <person name="Gerwick L."/>
        </authorList>
    </citation>
    <scope>NUCLEOTIDE SEQUENCE [LARGE SCALE GENOMIC DNA]</scope>
    <source>
        <strain evidence="6">JHB</strain>
    </source>
</reference>
<evidence type="ECO:0000256" key="2">
    <source>
        <dbReference type="ARBA" id="ARBA00023315"/>
    </source>
</evidence>
<name>A0A1D9FVT9_MOOP1</name>
<dbReference type="Gene3D" id="3.40.630.30">
    <property type="match status" value="1"/>
</dbReference>
<dbReference type="PROSITE" id="PS51186">
    <property type="entry name" value="GNAT"/>
    <property type="match status" value="1"/>
</dbReference>
<sequence>MASVPKMTSPVSENPKNLIRPFQYHDLAAIEKLVQQATDGQSKICPSVDQQPLKQVRRWYWLLKFLSWFPNPYQYSFCIYVAEQLQNLGGLIKISPFNHTRSTWRVEQVLVDANTPYVSNTLATRDIGSALLRYCFEKIWQARTWLLEVNINHKSSLALYRQNGFQPLAQMTYWAIEPKLLEKLAVREPDLPNLLPVSNADAQLLYQLDTASMPPIVRKVFDRHIQDFQTSMSRKIIDSLWQWLNHTEVISAYVFEPQRKVAVGYFRLRLCRDGNRTNSAELTVHPAYNYLYPELLSQIARIAQKLPSQSLNLATADYQAEQEEYLAQLGAERIEHTLLMSRSVWHKLRETKSVTFELSDVLQGLQPARTPIPSRISWSQSPSKKHRAKVKKVSIGVSQSSSVVSQEERVSVKSSPQK</sequence>
<dbReference type="PANTHER" id="PTHR43800">
    <property type="entry name" value="PEPTIDYL-LYSINE N-ACETYLTRANSFERASE YJAB"/>
    <property type="match status" value="1"/>
</dbReference>
<evidence type="ECO:0000313" key="6">
    <source>
        <dbReference type="Proteomes" id="UP000176944"/>
    </source>
</evidence>
<feature type="domain" description="N-acetyltransferase" evidence="4">
    <location>
        <begin position="17"/>
        <end position="187"/>
    </location>
</feature>
<accession>A0A1D9FVT9</accession>